<proteinExistence type="predicted"/>
<gene>
    <name evidence="1" type="ORF">NUW54_g2259</name>
</gene>
<keyword evidence="2" id="KW-1185">Reference proteome</keyword>
<comment type="caution">
    <text evidence="1">The sequence shown here is derived from an EMBL/GenBank/DDBJ whole genome shotgun (WGS) entry which is preliminary data.</text>
</comment>
<accession>A0ACC1Q4N8</accession>
<evidence type="ECO:0000313" key="2">
    <source>
        <dbReference type="Proteomes" id="UP001144978"/>
    </source>
</evidence>
<protein>
    <submittedName>
        <fullName evidence="1">Uncharacterized protein</fullName>
    </submittedName>
</protein>
<reference evidence="1" key="1">
    <citation type="submission" date="2022-08" db="EMBL/GenBank/DDBJ databases">
        <title>Genome Sequence of Pycnoporus sanguineus.</title>
        <authorList>
            <person name="Buettner E."/>
        </authorList>
    </citation>
    <scope>NUCLEOTIDE SEQUENCE</scope>
    <source>
        <strain evidence="1">CG-C14</strain>
    </source>
</reference>
<name>A0ACC1Q4N8_9APHY</name>
<dbReference type="EMBL" id="JANSHE010000415">
    <property type="protein sequence ID" value="KAJ3011187.1"/>
    <property type="molecule type" value="Genomic_DNA"/>
</dbReference>
<evidence type="ECO:0000313" key="1">
    <source>
        <dbReference type="EMBL" id="KAJ3011187.1"/>
    </source>
</evidence>
<organism evidence="1 2">
    <name type="scientific">Trametes sanguinea</name>
    <dbReference type="NCBI Taxonomy" id="158606"/>
    <lineage>
        <taxon>Eukaryota</taxon>
        <taxon>Fungi</taxon>
        <taxon>Dikarya</taxon>
        <taxon>Basidiomycota</taxon>
        <taxon>Agaricomycotina</taxon>
        <taxon>Agaricomycetes</taxon>
        <taxon>Polyporales</taxon>
        <taxon>Polyporaceae</taxon>
        <taxon>Trametes</taxon>
    </lineage>
</organism>
<sequence>MEVADRVVFEMLWELGMCRSLEVDATGVEYERQIWTFGTHASESGGRLIHRKPFVLSLTVMAESTPKIQILKGAEPDLSAATYQIHDESHTIGNALRWMLMKNPKVEFCGYSVPHPSENHINMRIQMYDGLSSLTALIQALKDLDDLCVTIDEEYGKSLQNDQYHLSRSIDLGLVSLWLAYDKECPALQ</sequence>
<dbReference type="Proteomes" id="UP001144978">
    <property type="component" value="Unassembled WGS sequence"/>
</dbReference>